<name>A0A5J5F6M2_9PEZI</name>
<organism evidence="1 2">
    <name type="scientific">Sphaerosporella brunnea</name>
    <dbReference type="NCBI Taxonomy" id="1250544"/>
    <lineage>
        <taxon>Eukaryota</taxon>
        <taxon>Fungi</taxon>
        <taxon>Dikarya</taxon>
        <taxon>Ascomycota</taxon>
        <taxon>Pezizomycotina</taxon>
        <taxon>Pezizomycetes</taxon>
        <taxon>Pezizales</taxon>
        <taxon>Pyronemataceae</taxon>
        <taxon>Sphaerosporella</taxon>
    </lineage>
</organism>
<evidence type="ECO:0000313" key="2">
    <source>
        <dbReference type="Proteomes" id="UP000326924"/>
    </source>
</evidence>
<protein>
    <submittedName>
        <fullName evidence="1">Uncharacterized protein</fullName>
    </submittedName>
</protein>
<gene>
    <name evidence="1" type="ORF">FN846DRAFT_903745</name>
</gene>
<comment type="caution">
    <text evidence="1">The sequence shown here is derived from an EMBL/GenBank/DDBJ whole genome shotgun (WGS) entry which is preliminary data.</text>
</comment>
<dbReference type="InParanoid" id="A0A5J5F6M2"/>
<evidence type="ECO:0000313" key="1">
    <source>
        <dbReference type="EMBL" id="KAA8912227.1"/>
    </source>
</evidence>
<reference evidence="1 2" key="1">
    <citation type="submission" date="2019-09" db="EMBL/GenBank/DDBJ databases">
        <title>Draft genome of the ectomycorrhizal ascomycete Sphaerosporella brunnea.</title>
        <authorList>
            <consortium name="DOE Joint Genome Institute"/>
            <person name="Benucci G.M."/>
            <person name="Marozzi G."/>
            <person name="Antonielli L."/>
            <person name="Sanchez S."/>
            <person name="Marco P."/>
            <person name="Wang X."/>
            <person name="Falini L.B."/>
            <person name="Barry K."/>
            <person name="Haridas S."/>
            <person name="Lipzen A."/>
            <person name="Labutti K."/>
            <person name="Grigoriev I.V."/>
            <person name="Murat C."/>
            <person name="Martin F."/>
            <person name="Albertini E."/>
            <person name="Donnini D."/>
            <person name="Bonito G."/>
        </authorList>
    </citation>
    <scope>NUCLEOTIDE SEQUENCE [LARGE SCALE GENOMIC DNA]</scope>
    <source>
        <strain evidence="1 2">Sb_GMNB300</strain>
    </source>
</reference>
<keyword evidence="2" id="KW-1185">Reference proteome</keyword>
<dbReference type="AlphaFoldDB" id="A0A5J5F6M2"/>
<sequence>MALPANVDIIPERANDVSSHLHVPIVWAVAIGPRSCTCSWSITFARRGRVSRGEVLIPLGRDYKLPNAFVTLDRARAGQTTHTSPRVSQVLPGFVVHLQLADDVVAIAFERTVATGQALSGFMSRLAFSMRADEYQAFRAGMIMLLHDGLAVSKIHIHPDASDSEDDKFCATVGGLHEGEVVFLQVDGRSG</sequence>
<dbReference type="EMBL" id="VXIS01000026">
    <property type="protein sequence ID" value="KAA8912227.1"/>
    <property type="molecule type" value="Genomic_DNA"/>
</dbReference>
<accession>A0A5J5F6M2</accession>
<dbReference type="Proteomes" id="UP000326924">
    <property type="component" value="Unassembled WGS sequence"/>
</dbReference>
<proteinExistence type="predicted"/>